<evidence type="ECO:0000313" key="6">
    <source>
        <dbReference type="EMBL" id="OAQ40416.1"/>
    </source>
</evidence>
<sequence length="295" mass="33153">MKISQSKIIYLNGSFINDTENIIDFKSQTTQYGYGAFEGLRSYTTSNGTKIFKAKEHFERLKKSCEKINLDFDWDVTTLIKDAYQLLEENNLKNAYIRPLVFANEGMDMVSDAKSHLVMIAWEWNSFYGDDLLKTCVSSYEKPNPNSTPIDVKITGNYLNSVLAINEAKIRGFDEAILLDMNGFVAESTSANVFIEKAGKLYTPQKGNIMAGITRNSVVQIANQLDIEVIEKNISLEEFKAADAAFLCGTAVEIIGIKSIDETIFQLLFQDSIGASIQRVYKSLVLDKLSFEVFI</sequence>
<dbReference type="Gene3D" id="3.30.470.10">
    <property type="match status" value="1"/>
</dbReference>
<dbReference type="Proteomes" id="UP000078459">
    <property type="component" value="Unassembled WGS sequence"/>
</dbReference>
<dbReference type="OrthoDB" id="9804984at2"/>
<reference evidence="6 7" key="1">
    <citation type="submission" date="2016-04" db="EMBL/GenBank/DDBJ databases">
        <authorList>
            <person name="Evans L.H."/>
            <person name="Alamgir A."/>
            <person name="Owens N."/>
            <person name="Weber N.D."/>
            <person name="Virtaneva K."/>
            <person name="Barbian K."/>
            <person name="Babar A."/>
            <person name="Rosenke K."/>
        </authorList>
    </citation>
    <scope>NUCLEOTIDE SEQUENCE [LARGE SCALE GENOMIC DNA]</scope>
    <source>
        <strain evidence="6 7">CCM 8644</strain>
    </source>
</reference>
<evidence type="ECO:0000256" key="1">
    <source>
        <dbReference type="ARBA" id="ARBA00001933"/>
    </source>
</evidence>
<dbReference type="PANTHER" id="PTHR42743">
    <property type="entry name" value="AMINO-ACID AMINOTRANSFERASE"/>
    <property type="match status" value="1"/>
</dbReference>
<keyword evidence="6" id="KW-0032">Aminotransferase</keyword>
<dbReference type="STRING" id="1826909.A5893_05565"/>
<evidence type="ECO:0000313" key="7">
    <source>
        <dbReference type="Proteomes" id="UP000078459"/>
    </source>
</evidence>
<keyword evidence="3 5" id="KW-0663">Pyridoxal phosphate</keyword>
<keyword evidence="6" id="KW-0808">Transferase</keyword>
<accession>A0A179DH60</accession>
<dbReference type="Pfam" id="PF01063">
    <property type="entry name" value="Aminotran_4"/>
    <property type="match status" value="1"/>
</dbReference>
<dbReference type="FunFam" id="3.20.10.10:FF:000002">
    <property type="entry name" value="D-alanine aminotransferase"/>
    <property type="match status" value="1"/>
</dbReference>
<dbReference type="CDD" id="cd00449">
    <property type="entry name" value="PLPDE_IV"/>
    <property type="match status" value="1"/>
</dbReference>
<dbReference type="GO" id="GO:0008483">
    <property type="term" value="F:transaminase activity"/>
    <property type="evidence" value="ECO:0007669"/>
    <property type="project" value="UniProtKB-KW"/>
</dbReference>
<dbReference type="PANTHER" id="PTHR42743:SF5">
    <property type="entry name" value="AMINODEOXYCHORISMATE LYASE"/>
    <property type="match status" value="1"/>
</dbReference>
<dbReference type="SUPFAM" id="SSF56752">
    <property type="entry name" value="D-aminoacid aminotransferase-like PLP-dependent enzymes"/>
    <property type="match status" value="1"/>
</dbReference>
<comment type="caution">
    <text evidence="6">The sequence shown here is derived from an EMBL/GenBank/DDBJ whole genome shotgun (WGS) entry which is preliminary data.</text>
</comment>
<gene>
    <name evidence="6" type="ORF">A5893_05565</name>
</gene>
<dbReference type="PROSITE" id="PS00770">
    <property type="entry name" value="AA_TRANSFER_CLASS_4"/>
    <property type="match status" value="1"/>
</dbReference>
<protein>
    <submittedName>
        <fullName evidence="6">Branched-chain amino acid aminotransferase</fullName>
    </submittedName>
</protein>
<dbReference type="InterPro" id="IPR001544">
    <property type="entry name" value="Aminotrans_IV"/>
</dbReference>
<reference evidence="6 7" key="2">
    <citation type="submission" date="2016-06" db="EMBL/GenBank/DDBJ databases">
        <title>Pedobacter psychrophilus sp. nov., isolated from Antarctic fragmentary rock.</title>
        <authorList>
            <person name="Svec P."/>
        </authorList>
    </citation>
    <scope>NUCLEOTIDE SEQUENCE [LARGE SCALE GENOMIC DNA]</scope>
    <source>
        <strain evidence="6 7">CCM 8644</strain>
    </source>
</reference>
<keyword evidence="7" id="KW-1185">Reference proteome</keyword>
<dbReference type="InterPro" id="IPR043132">
    <property type="entry name" value="BCAT-like_C"/>
</dbReference>
<dbReference type="InterPro" id="IPR043131">
    <property type="entry name" value="BCAT-like_N"/>
</dbReference>
<dbReference type="InterPro" id="IPR050571">
    <property type="entry name" value="Class-IV_PLP-Dep_Aminotrnsfr"/>
</dbReference>
<organism evidence="6 7">
    <name type="scientific">Pedobacter psychrophilus</name>
    <dbReference type="NCBI Taxonomy" id="1826909"/>
    <lineage>
        <taxon>Bacteria</taxon>
        <taxon>Pseudomonadati</taxon>
        <taxon>Bacteroidota</taxon>
        <taxon>Sphingobacteriia</taxon>
        <taxon>Sphingobacteriales</taxon>
        <taxon>Sphingobacteriaceae</taxon>
        <taxon>Pedobacter</taxon>
    </lineage>
</organism>
<name>A0A179DH60_9SPHI</name>
<evidence type="ECO:0000256" key="4">
    <source>
        <dbReference type="RuleBase" id="RU004106"/>
    </source>
</evidence>
<dbReference type="InterPro" id="IPR036038">
    <property type="entry name" value="Aminotransferase-like"/>
</dbReference>
<evidence type="ECO:0000256" key="2">
    <source>
        <dbReference type="ARBA" id="ARBA00009320"/>
    </source>
</evidence>
<dbReference type="EMBL" id="LWHJ01000022">
    <property type="protein sequence ID" value="OAQ40416.1"/>
    <property type="molecule type" value="Genomic_DNA"/>
</dbReference>
<evidence type="ECO:0000256" key="3">
    <source>
        <dbReference type="ARBA" id="ARBA00022898"/>
    </source>
</evidence>
<comment type="similarity">
    <text evidence="2 4">Belongs to the class-IV pyridoxal-phosphate-dependent aminotransferase family.</text>
</comment>
<dbReference type="AlphaFoldDB" id="A0A179DH60"/>
<dbReference type="RefSeq" id="WP_068821654.1">
    <property type="nucleotide sequence ID" value="NZ_LWHJ01000022.1"/>
</dbReference>
<proteinExistence type="inferred from homology"/>
<dbReference type="GO" id="GO:0046394">
    <property type="term" value="P:carboxylic acid biosynthetic process"/>
    <property type="evidence" value="ECO:0007669"/>
    <property type="project" value="UniProtKB-ARBA"/>
</dbReference>
<evidence type="ECO:0000256" key="5">
    <source>
        <dbReference type="RuleBase" id="RU004516"/>
    </source>
</evidence>
<dbReference type="Gene3D" id="3.20.10.10">
    <property type="entry name" value="D-amino Acid Aminotransferase, subunit A, domain 2"/>
    <property type="match status" value="1"/>
</dbReference>
<comment type="cofactor">
    <cofactor evidence="1 5">
        <name>pyridoxal 5'-phosphate</name>
        <dbReference type="ChEBI" id="CHEBI:597326"/>
    </cofactor>
</comment>
<dbReference type="GO" id="GO:0008652">
    <property type="term" value="P:amino acid biosynthetic process"/>
    <property type="evidence" value="ECO:0007669"/>
    <property type="project" value="UniProtKB-ARBA"/>
</dbReference>
<dbReference type="InterPro" id="IPR018300">
    <property type="entry name" value="Aminotrans_IV_CS"/>
</dbReference>